<accession>A0A518DZ48</accession>
<dbReference type="Proteomes" id="UP000317648">
    <property type="component" value="Chromosome"/>
</dbReference>
<proteinExistence type="predicted"/>
<reference evidence="2 3" key="1">
    <citation type="submission" date="2019-02" db="EMBL/GenBank/DDBJ databases">
        <title>Deep-cultivation of Planctomycetes and their phenomic and genomic characterization uncovers novel biology.</title>
        <authorList>
            <person name="Wiegand S."/>
            <person name="Jogler M."/>
            <person name="Boedeker C."/>
            <person name="Pinto D."/>
            <person name="Vollmers J."/>
            <person name="Rivas-Marin E."/>
            <person name="Kohn T."/>
            <person name="Peeters S.H."/>
            <person name="Heuer A."/>
            <person name="Rast P."/>
            <person name="Oberbeckmann S."/>
            <person name="Bunk B."/>
            <person name="Jeske O."/>
            <person name="Meyerdierks A."/>
            <person name="Storesund J.E."/>
            <person name="Kallscheuer N."/>
            <person name="Luecker S."/>
            <person name="Lage O.M."/>
            <person name="Pohl T."/>
            <person name="Merkel B.J."/>
            <person name="Hornburger P."/>
            <person name="Mueller R.-W."/>
            <person name="Bruemmer F."/>
            <person name="Labrenz M."/>
            <person name="Spormann A.M."/>
            <person name="Op den Camp H."/>
            <person name="Overmann J."/>
            <person name="Amann R."/>
            <person name="Jetten M.S.M."/>
            <person name="Mascher T."/>
            <person name="Medema M.H."/>
            <person name="Devos D.P."/>
            <person name="Kaster A.-K."/>
            <person name="Ovreas L."/>
            <person name="Rohde M."/>
            <person name="Galperin M.Y."/>
            <person name="Jogler C."/>
        </authorList>
    </citation>
    <scope>NUCLEOTIDE SEQUENCE [LARGE SCALE GENOMIC DNA]</scope>
    <source>
        <strain evidence="2 3">Pla85_3_4</strain>
    </source>
</reference>
<dbReference type="EMBL" id="CP036433">
    <property type="protein sequence ID" value="QDU97119.1"/>
    <property type="molecule type" value="Genomic_DNA"/>
</dbReference>
<evidence type="ECO:0000313" key="2">
    <source>
        <dbReference type="EMBL" id="QDU97119.1"/>
    </source>
</evidence>
<evidence type="ECO:0000256" key="1">
    <source>
        <dbReference type="SAM" id="Phobius"/>
    </source>
</evidence>
<keyword evidence="1" id="KW-0472">Membrane</keyword>
<keyword evidence="1" id="KW-0812">Transmembrane</keyword>
<dbReference type="Gene3D" id="2.130.10.10">
    <property type="entry name" value="YVTN repeat-like/Quinoprotein amine dehydrogenase"/>
    <property type="match status" value="1"/>
</dbReference>
<dbReference type="InterPro" id="IPR015943">
    <property type="entry name" value="WD40/YVTN_repeat-like_dom_sf"/>
</dbReference>
<sequence length="346" mass="37629">MADLVSTNASRFAYGPASRRLISAEGREVVVSNTENEHWAATTDSLIAGVANTNDGVLVLEQDGVLRRYASRSGELIDRVECGFSCRGLRATPEGRWVAWGANRLILGHGVEVLKRERLPGIRCAAVSSSGRFAVAAVGREEMIVVFADAEQRKSCLLPDEPVEHLAWSVDGWWLVTTPSALVGYSLELSADETITRFASNLGRISGGVVSPTGRILACKIRENTVCLFGLKEGVLGTVQYPERAVSEIEFGPHPYLGIGIDRCSGNKINLTEKAVVATKHPAGPTGNGWFVNTHLKYDLLQREAQRKEPFHIEEDELNWPLVIGCSVLVLLAVAATCGSLVWFLF</sequence>
<keyword evidence="1" id="KW-1133">Transmembrane helix</keyword>
<dbReference type="KEGG" id="lcre:Pla8534_49640"/>
<protein>
    <recommendedName>
        <fullName evidence="4">WD domain, G-beta repeat</fullName>
    </recommendedName>
</protein>
<organism evidence="2 3">
    <name type="scientific">Lignipirellula cremea</name>
    <dbReference type="NCBI Taxonomy" id="2528010"/>
    <lineage>
        <taxon>Bacteria</taxon>
        <taxon>Pseudomonadati</taxon>
        <taxon>Planctomycetota</taxon>
        <taxon>Planctomycetia</taxon>
        <taxon>Pirellulales</taxon>
        <taxon>Pirellulaceae</taxon>
        <taxon>Lignipirellula</taxon>
    </lineage>
</organism>
<dbReference type="SUPFAM" id="SSF75011">
    <property type="entry name" value="3-carboxy-cis,cis-mucoante lactonizing enzyme"/>
    <property type="match status" value="1"/>
</dbReference>
<keyword evidence="3" id="KW-1185">Reference proteome</keyword>
<evidence type="ECO:0000313" key="3">
    <source>
        <dbReference type="Proteomes" id="UP000317648"/>
    </source>
</evidence>
<feature type="transmembrane region" description="Helical" evidence="1">
    <location>
        <begin position="320"/>
        <end position="345"/>
    </location>
</feature>
<dbReference type="RefSeq" id="WP_145055911.1">
    <property type="nucleotide sequence ID" value="NZ_CP036433.1"/>
</dbReference>
<name>A0A518DZ48_9BACT</name>
<evidence type="ECO:0008006" key="4">
    <source>
        <dbReference type="Google" id="ProtNLM"/>
    </source>
</evidence>
<gene>
    <name evidence="2" type="ORF">Pla8534_49640</name>
</gene>
<dbReference type="AlphaFoldDB" id="A0A518DZ48"/>